<dbReference type="EMBL" id="MUFR01000037">
    <property type="protein sequence ID" value="OOF33184.1"/>
    <property type="molecule type" value="Genomic_DNA"/>
</dbReference>
<dbReference type="RefSeq" id="WP_077646724.1">
    <property type="nucleotide sequence ID" value="NZ_MUFR01000037.1"/>
</dbReference>
<dbReference type="Gene3D" id="1.10.3720.10">
    <property type="entry name" value="MetI-like"/>
    <property type="match status" value="2"/>
</dbReference>
<keyword evidence="2" id="KW-0813">Transport</keyword>
<feature type="transmembrane region" description="Helical" evidence="8">
    <location>
        <begin position="379"/>
        <end position="405"/>
    </location>
</feature>
<dbReference type="SUPFAM" id="SSF161098">
    <property type="entry name" value="MetI-like"/>
    <property type="match status" value="2"/>
</dbReference>
<dbReference type="InterPro" id="IPR035906">
    <property type="entry name" value="MetI-like_sf"/>
</dbReference>
<feature type="transmembrane region" description="Helical" evidence="8">
    <location>
        <begin position="465"/>
        <end position="486"/>
    </location>
</feature>
<evidence type="ECO:0000256" key="8">
    <source>
        <dbReference type="SAM" id="Phobius"/>
    </source>
</evidence>
<dbReference type="InterPro" id="IPR000515">
    <property type="entry name" value="MetI-like"/>
</dbReference>
<feature type="transmembrane region" description="Helical" evidence="8">
    <location>
        <begin position="411"/>
        <end position="432"/>
    </location>
</feature>
<name>A0ABX3KNV6_SALCS</name>
<gene>
    <name evidence="10" type="ORF">BZJ21_12335</name>
</gene>
<dbReference type="Proteomes" id="UP000189431">
    <property type="component" value="Unassembled WGS sequence"/>
</dbReference>
<keyword evidence="5 8" id="KW-1133">Transmembrane helix</keyword>
<feature type="domain" description="ABC transmembrane type-1" evidence="9">
    <location>
        <begin position="347"/>
        <end position="533"/>
    </location>
</feature>
<protein>
    <submittedName>
        <fullName evidence="10">Thiamine ABC transporter permease</fullName>
    </submittedName>
</protein>
<evidence type="ECO:0000256" key="6">
    <source>
        <dbReference type="ARBA" id="ARBA00023136"/>
    </source>
</evidence>
<dbReference type="PANTHER" id="PTHR30183">
    <property type="entry name" value="MOLYBDENUM TRANSPORT SYSTEM PERMEASE PROTEIN MODB"/>
    <property type="match status" value="1"/>
</dbReference>
<organism evidence="10 11">
    <name type="scientific">Salinivibrio costicola subsp. alcaliphilus</name>
    <dbReference type="NCBI Taxonomy" id="272773"/>
    <lineage>
        <taxon>Bacteria</taxon>
        <taxon>Pseudomonadati</taxon>
        <taxon>Pseudomonadota</taxon>
        <taxon>Gammaproteobacteria</taxon>
        <taxon>Vibrionales</taxon>
        <taxon>Vibrionaceae</taxon>
        <taxon>Salinivibrio</taxon>
    </lineage>
</organism>
<evidence type="ECO:0000256" key="2">
    <source>
        <dbReference type="ARBA" id="ARBA00022448"/>
    </source>
</evidence>
<feature type="region of interest" description="Disordered" evidence="7">
    <location>
        <begin position="548"/>
        <end position="571"/>
    </location>
</feature>
<accession>A0ABX3KNV6</accession>
<evidence type="ECO:0000256" key="4">
    <source>
        <dbReference type="ARBA" id="ARBA00022692"/>
    </source>
</evidence>
<keyword evidence="3" id="KW-1003">Cell membrane</keyword>
<evidence type="ECO:0000313" key="10">
    <source>
        <dbReference type="EMBL" id="OOF33184.1"/>
    </source>
</evidence>
<feature type="transmembrane region" description="Helical" evidence="8">
    <location>
        <begin position="516"/>
        <end position="536"/>
    </location>
</feature>
<evidence type="ECO:0000256" key="3">
    <source>
        <dbReference type="ARBA" id="ARBA00022475"/>
    </source>
</evidence>
<evidence type="ECO:0000256" key="7">
    <source>
        <dbReference type="SAM" id="MobiDB-lite"/>
    </source>
</evidence>
<evidence type="ECO:0000256" key="5">
    <source>
        <dbReference type="ARBA" id="ARBA00022989"/>
    </source>
</evidence>
<comment type="caution">
    <text evidence="10">The sequence shown here is derived from an EMBL/GenBank/DDBJ whole genome shotgun (WGS) entry which is preliminary data.</text>
</comment>
<feature type="transmembrane region" description="Helical" evidence="8">
    <location>
        <begin position="101"/>
        <end position="122"/>
    </location>
</feature>
<sequence length="571" mass="63075">MARLLFAITLAVCCLPLLPGLGGLLTSAFAFLPALGLAEASLSGWRELIAWPGLSHSLWLTLLSGLASSLLAVMLSFAILQATWQTPFWQRIARSLPGLLALPHVAFAIGLVLFLSPSGWLFRLSSPLTGDMPPTWSLIQDPYVLGLTLALTLKETPFLLLMSLSVLSQIDVHRLTMVSASLGYDRTSTWIKVIFPLWFAKMRFPIFAVVAYSLSVVDVAMILGPNTPPTFAVLVWQWFNDPDLSLLPRASAGALVLFLLCALVLIGYRFFEWLICERFNRWQFTGTRRAWLPGRHLWWPVVIVPLLVIPALFIWSFALRWSFPDWLPSRYGLRFWNQELAYVGALIGNSVLLALISATVAVIFAMGCLERAVSPRQGALPKAVIAIPLLVPQLSILFGIQVAVYSLPGQWHVPATIWAHIFFAFPYVYLALDGPWQQFDQRLIQTARSLGVSAMAAWLRIKLPLLLPAIILAWAVGASVSLAQYLPTQLLGAGRINTLTTEAVSLSSGLDRRISGLYGLMQALIPLLVFVLATFLSRVMQRRLTPHQSVATQPGANNHDAVCQSTQHKRA</sequence>
<keyword evidence="11" id="KW-1185">Reference proteome</keyword>
<evidence type="ECO:0000256" key="1">
    <source>
        <dbReference type="ARBA" id="ARBA00004651"/>
    </source>
</evidence>
<keyword evidence="6 8" id="KW-0472">Membrane</keyword>
<reference evidence="11" key="1">
    <citation type="submission" date="2017-01" db="EMBL/GenBank/DDBJ databases">
        <title>Draft genome of the species Salinivibrio costicola subsp. alcaliphilus.</title>
        <authorList>
            <person name="Lopez-Hermoso C."/>
            <person name="De La Haba R."/>
            <person name="Sanchez-Porro C."/>
            <person name="Ventosa A."/>
        </authorList>
    </citation>
    <scope>NUCLEOTIDE SEQUENCE [LARGE SCALE GENOMIC DNA]</scope>
    <source>
        <strain evidence="11">CBH448</strain>
    </source>
</reference>
<feature type="transmembrane region" description="Helical" evidence="8">
    <location>
        <begin position="246"/>
        <end position="271"/>
    </location>
</feature>
<dbReference type="PROSITE" id="PS50928">
    <property type="entry name" value="ABC_TM1"/>
    <property type="match status" value="2"/>
</dbReference>
<feature type="transmembrane region" description="Helical" evidence="8">
    <location>
        <begin position="297"/>
        <end position="321"/>
    </location>
</feature>
<keyword evidence="4 8" id="KW-0812">Transmembrane</keyword>
<feature type="transmembrane region" description="Helical" evidence="8">
    <location>
        <begin position="56"/>
        <end position="80"/>
    </location>
</feature>
<proteinExistence type="predicted"/>
<feature type="domain" description="ABC transmembrane type-1" evidence="9">
    <location>
        <begin position="54"/>
        <end position="268"/>
    </location>
</feature>
<dbReference type="PANTHER" id="PTHR30183:SF6">
    <property type="entry name" value="INNER MEMBRANE ABC TRANSPORTER PERMEASE PROTEIN YNJC"/>
    <property type="match status" value="1"/>
</dbReference>
<evidence type="ECO:0000259" key="9">
    <source>
        <dbReference type="PROSITE" id="PS50928"/>
    </source>
</evidence>
<feature type="transmembrane region" description="Helical" evidence="8">
    <location>
        <begin position="341"/>
        <end position="367"/>
    </location>
</feature>
<evidence type="ECO:0000313" key="11">
    <source>
        <dbReference type="Proteomes" id="UP000189431"/>
    </source>
</evidence>
<feature type="transmembrane region" description="Helical" evidence="8">
    <location>
        <begin position="204"/>
        <end position="226"/>
    </location>
</feature>
<feature type="transmembrane region" description="Helical" evidence="8">
    <location>
        <begin position="142"/>
        <end position="167"/>
    </location>
</feature>
<comment type="subcellular location">
    <subcellularLocation>
        <location evidence="1">Cell membrane</location>
        <topology evidence="1">Multi-pass membrane protein</topology>
    </subcellularLocation>
</comment>